<keyword evidence="5" id="KW-0811">Translocation</keyword>
<gene>
    <name evidence="9" type="ORF">CTOB1V02_LOCUS6466</name>
</gene>
<evidence type="ECO:0000256" key="8">
    <source>
        <dbReference type="ARBA" id="ARBA00023284"/>
    </source>
</evidence>
<comment type="subcellular location">
    <subcellularLocation>
        <location evidence="1">Mitochondrion</location>
    </subcellularLocation>
</comment>
<dbReference type="GO" id="GO:0015035">
    <property type="term" value="F:protein-disulfide reductase activity"/>
    <property type="evidence" value="ECO:0007669"/>
    <property type="project" value="InterPro"/>
</dbReference>
<evidence type="ECO:0000256" key="2">
    <source>
        <dbReference type="ARBA" id="ARBA00022448"/>
    </source>
</evidence>
<evidence type="ECO:0000256" key="3">
    <source>
        <dbReference type="ARBA" id="ARBA00022927"/>
    </source>
</evidence>
<dbReference type="PANTHER" id="PTHR21622:SF0">
    <property type="entry name" value="COILED-COIL-HELIX-COILED-COIL-HELIX DOMAIN CONTAINING 4"/>
    <property type="match status" value="1"/>
</dbReference>
<evidence type="ECO:0000313" key="9">
    <source>
        <dbReference type="EMBL" id="CAD7228585.1"/>
    </source>
</evidence>
<protein>
    <submittedName>
        <fullName evidence="9">Uncharacterized protein</fullName>
    </submittedName>
</protein>
<dbReference type="InterPro" id="IPR039289">
    <property type="entry name" value="CHCHD4"/>
</dbReference>
<sequence>MSYCKQDGKDRVIFLTEEDASAPSSVTFESHPEEDEPEGIILPNGEINWNCPCLGGMATGPCGYEFRQAFSCFTKRSVRLWECWVKGRGLIVQVVFQTKCNKESEASPYFQDSSFKKED</sequence>
<keyword evidence="3" id="KW-0653">Protein transport</keyword>
<evidence type="ECO:0000256" key="7">
    <source>
        <dbReference type="ARBA" id="ARBA00023157"/>
    </source>
</evidence>
<keyword evidence="2" id="KW-0813">Transport</keyword>
<dbReference type="OrthoDB" id="5976732at2759"/>
<dbReference type="GO" id="GO:0045041">
    <property type="term" value="P:protein import into mitochondrial intermembrane space"/>
    <property type="evidence" value="ECO:0007669"/>
    <property type="project" value="InterPro"/>
</dbReference>
<evidence type="ECO:0000256" key="4">
    <source>
        <dbReference type="ARBA" id="ARBA00023002"/>
    </source>
</evidence>
<organism evidence="9">
    <name type="scientific">Cyprideis torosa</name>
    <dbReference type="NCBI Taxonomy" id="163714"/>
    <lineage>
        <taxon>Eukaryota</taxon>
        <taxon>Metazoa</taxon>
        <taxon>Ecdysozoa</taxon>
        <taxon>Arthropoda</taxon>
        <taxon>Crustacea</taxon>
        <taxon>Oligostraca</taxon>
        <taxon>Ostracoda</taxon>
        <taxon>Podocopa</taxon>
        <taxon>Podocopida</taxon>
        <taxon>Cytherocopina</taxon>
        <taxon>Cytheroidea</taxon>
        <taxon>Cytherideidae</taxon>
        <taxon>Cyprideis</taxon>
    </lineage>
</organism>
<dbReference type="AlphaFoldDB" id="A0A7R8WBI2"/>
<keyword evidence="8" id="KW-0676">Redox-active center</keyword>
<dbReference type="GO" id="GO:0005758">
    <property type="term" value="C:mitochondrial intermembrane space"/>
    <property type="evidence" value="ECO:0007669"/>
    <property type="project" value="TreeGrafter"/>
</dbReference>
<keyword evidence="6" id="KW-0496">Mitochondrion</keyword>
<evidence type="ECO:0000256" key="6">
    <source>
        <dbReference type="ARBA" id="ARBA00023128"/>
    </source>
</evidence>
<evidence type="ECO:0000256" key="1">
    <source>
        <dbReference type="ARBA" id="ARBA00004173"/>
    </source>
</evidence>
<keyword evidence="4" id="KW-0560">Oxidoreductase</keyword>
<name>A0A7R8WBI2_9CRUS</name>
<proteinExistence type="predicted"/>
<dbReference type="EMBL" id="OB661604">
    <property type="protein sequence ID" value="CAD7228585.1"/>
    <property type="molecule type" value="Genomic_DNA"/>
</dbReference>
<dbReference type="Gene3D" id="1.10.287.2900">
    <property type="match status" value="1"/>
</dbReference>
<accession>A0A7R8WBI2</accession>
<dbReference type="PANTHER" id="PTHR21622">
    <property type="entry name" value="COILED-COIL-HELIX-COILED-COIL-HELIX DOMAIN CONTAINING 4"/>
    <property type="match status" value="1"/>
</dbReference>
<keyword evidence="7" id="KW-1015">Disulfide bond</keyword>
<reference evidence="9" key="1">
    <citation type="submission" date="2020-11" db="EMBL/GenBank/DDBJ databases">
        <authorList>
            <person name="Tran Van P."/>
        </authorList>
    </citation>
    <scope>NUCLEOTIDE SEQUENCE</scope>
</reference>
<evidence type="ECO:0000256" key="5">
    <source>
        <dbReference type="ARBA" id="ARBA00023010"/>
    </source>
</evidence>